<feature type="region of interest" description="Disordered" evidence="1">
    <location>
        <begin position="36"/>
        <end position="69"/>
    </location>
</feature>
<sequence>MYEKEAENIEIPQHHNNGNVLVKEAAMDEDAEFCEEQGDHHAGEHINNSPQHHNVSKAGNIEGESDHEREHIASLPQHQTMEIGKLNTASLGLFGRDEELSVLRFSFARMMETKHGSIIDSKLASKSFTTSGSHKELFFIQGISGVGKSSLAKSIHKAVDELENGLYVEGKFDLMISNEPYSGVAKAFGSICQQLLSSKKEAMAAVGRMIANELHHEMEILLPLIPELKTIVDRYSSLTRQPTPSSNHVSIEDGQERWKYAFRLLSRVLNAAYSPMVLVLDDLHWADASSLQVIDYLVSDLQNTNQLMIIGCYRSDKVFGAGALLNAIACLEEKQDKYSFHITEIELQSCREDTVNEMLMAMMSVEDEKETEELASICYRYTSGNPFFVLQFMLMLENESLLTYDNELQKWMWCSYRIQRQIRYTSGVVDLLQDRMKKMPEDVQLLLQYAACLGTSFTLPTIDIIWKDHQIEYGTETTDTALMLKIMQDEALIEECGKNTFRWVHDRIQEAAMSLTGNVAASASFKCKVGKALLSALDEEQLEDDLFDVVDLINRGNVATRPELAALNLRAAVKARSLSALESASKYVEFGAAMLPRDHWTFHRKLTLDLYTLGAETEIALGNNRAAAAYCNAVFQRDDCSAMEKMPFRMAVIRKISGGDGELKKKALKMCLDTLRELGYKFSWGRVLLPLQAMLTLNSTLKAMKKRMGTKTLDASLGEMTDPRQLAIVQLLERIGYLSYTLELIFTSALSFCHIVDMTLKHGKNFLSPFGVANLGILSGIIMKEKFVTVVACSEEALSILKSVPPLKEGQTILSTYGFCLCWKKDLSVCIKALELGYQSSMRAGDVEPAMWLLGMYQILPRLVSYMEEHYQYEASLIMKMLWQGLLNLTTGTGRSTHLEGSIYSAREPLRSSGSVQGMAHLIVGELYFSSSYELAAERSIKFGDTFEKRCPAYFLGMQETFHRGVALYVMARKTKKRKYQARASRVRKIIKQWVKDGNPNIEHYDLLLDAEHAALKVTGYDSEHDGKGPKGYDAIDKLYQKAIESANRLGHLQHSAVCNERYGDFLLQIGWDKSGWARHLSKAAGLYEEWGAVGKVKELKLKLQSI</sequence>
<dbReference type="InterPro" id="IPR053159">
    <property type="entry name" value="Hybrid_Histidine_Kinase"/>
</dbReference>
<gene>
    <name evidence="3" type="ORF">CYCCA115_LOCUS16232</name>
</gene>
<evidence type="ECO:0000259" key="2">
    <source>
        <dbReference type="Pfam" id="PF13191"/>
    </source>
</evidence>
<dbReference type="Pfam" id="PF13191">
    <property type="entry name" value="AAA_16"/>
    <property type="match status" value="1"/>
</dbReference>
<dbReference type="SUPFAM" id="SSF52540">
    <property type="entry name" value="P-loop containing nucleoside triphosphate hydrolases"/>
    <property type="match status" value="1"/>
</dbReference>
<feature type="domain" description="Orc1-like AAA ATPase" evidence="2">
    <location>
        <begin position="132"/>
        <end position="310"/>
    </location>
</feature>
<proteinExistence type="predicted"/>
<dbReference type="InterPro" id="IPR027417">
    <property type="entry name" value="P-loop_NTPase"/>
</dbReference>
<organism evidence="3 4">
    <name type="scientific">Cylindrotheca closterium</name>
    <dbReference type="NCBI Taxonomy" id="2856"/>
    <lineage>
        <taxon>Eukaryota</taxon>
        <taxon>Sar</taxon>
        <taxon>Stramenopiles</taxon>
        <taxon>Ochrophyta</taxon>
        <taxon>Bacillariophyta</taxon>
        <taxon>Bacillariophyceae</taxon>
        <taxon>Bacillariophycidae</taxon>
        <taxon>Bacillariales</taxon>
        <taxon>Bacillariaceae</taxon>
        <taxon>Cylindrotheca</taxon>
    </lineage>
</organism>
<evidence type="ECO:0000313" key="3">
    <source>
        <dbReference type="EMBL" id="CAJ1956435.1"/>
    </source>
</evidence>
<reference evidence="3" key="1">
    <citation type="submission" date="2023-08" db="EMBL/GenBank/DDBJ databases">
        <authorList>
            <person name="Audoor S."/>
            <person name="Bilcke G."/>
        </authorList>
    </citation>
    <scope>NUCLEOTIDE SEQUENCE</scope>
</reference>
<keyword evidence="4" id="KW-1185">Reference proteome</keyword>
<name>A0AAD2FY83_9STRA</name>
<accession>A0AAD2FY83</accession>
<dbReference type="Gene3D" id="3.40.50.300">
    <property type="entry name" value="P-loop containing nucleotide triphosphate hydrolases"/>
    <property type="match status" value="1"/>
</dbReference>
<dbReference type="Proteomes" id="UP001295423">
    <property type="component" value="Unassembled WGS sequence"/>
</dbReference>
<dbReference type="EMBL" id="CAKOGP040001914">
    <property type="protein sequence ID" value="CAJ1956435.1"/>
    <property type="molecule type" value="Genomic_DNA"/>
</dbReference>
<dbReference type="PANTHER" id="PTHR43642">
    <property type="entry name" value="HYBRID SIGNAL TRANSDUCTION HISTIDINE KINASE G"/>
    <property type="match status" value="1"/>
</dbReference>
<comment type="caution">
    <text evidence="3">The sequence shown here is derived from an EMBL/GenBank/DDBJ whole genome shotgun (WGS) entry which is preliminary data.</text>
</comment>
<evidence type="ECO:0000256" key="1">
    <source>
        <dbReference type="SAM" id="MobiDB-lite"/>
    </source>
</evidence>
<evidence type="ECO:0000313" key="4">
    <source>
        <dbReference type="Proteomes" id="UP001295423"/>
    </source>
</evidence>
<dbReference type="InterPro" id="IPR041664">
    <property type="entry name" value="AAA_16"/>
</dbReference>
<dbReference type="PANTHER" id="PTHR43642:SF1">
    <property type="entry name" value="HYBRID SIGNAL TRANSDUCTION HISTIDINE KINASE G"/>
    <property type="match status" value="1"/>
</dbReference>
<dbReference type="AlphaFoldDB" id="A0AAD2FY83"/>
<protein>
    <recommendedName>
        <fullName evidence="2">Orc1-like AAA ATPase domain-containing protein</fullName>
    </recommendedName>
</protein>